<feature type="region of interest" description="Disordered" evidence="8">
    <location>
        <begin position="647"/>
        <end position="692"/>
    </location>
</feature>
<dbReference type="OrthoDB" id="9942268at2759"/>
<reference evidence="10 11" key="1">
    <citation type="submission" date="2019-04" db="EMBL/GenBank/DDBJ databases">
        <authorList>
            <consortium name="Wellcome Sanger Institute Data Sharing"/>
        </authorList>
    </citation>
    <scope>NUCLEOTIDE SEQUENCE [LARGE SCALE GENOMIC DNA]</scope>
</reference>
<reference evidence="10" key="2">
    <citation type="submission" date="2025-08" db="UniProtKB">
        <authorList>
            <consortium name="Ensembl"/>
        </authorList>
    </citation>
    <scope>IDENTIFICATION</scope>
</reference>
<feature type="coiled-coil region" evidence="7">
    <location>
        <begin position="1470"/>
        <end position="1526"/>
    </location>
</feature>
<keyword evidence="6" id="KW-0206">Cytoskeleton</keyword>
<dbReference type="PROSITE" id="PS50003">
    <property type="entry name" value="PH_DOMAIN"/>
    <property type="match status" value="2"/>
</dbReference>
<dbReference type="PANTHER" id="PTHR17271:SF9">
    <property type="entry name" value="MYOSIN PHOSPHATASE RHO-INTERACTING PROTEIN"/>
    <property type="match status" value="1"/>
</dbReference>
<feature type="coiled-coil region" evidence="7">
    <location>
        <begin position="2382"/>
        <end position="2448"/>
    </location>
</feature>
<keyword evidence="4 7" id="KW-0175">Coiled coil</keyword>
<protein>
    <submittedName>
        <fullName evidence="10">Myosin phosphatase Rho interacting protein</fullName>
    </submittedName>
</protein>
<evidence type="ECO:0000313" key="10">
    <source>
        <dbReference type="Ensembl" id="ENSSFOP00015026784.2"/>
    </source>
</evidence>
<evidence type="ECO:0000256" key="7">
    <source>
        <dbReference type="SAM" id="Coils"/>
    </source>
</evidence>
<feature type="region of interest" description="Disordered" evidence="8">
    <location>
        <begin position="411"/>
        <end position="507"/>
    </location>
</feature>
<dbReference type="GO" id="GO:0051015">
    <property type="term" value="F:actin filament binding"/>
    <property type="evidence" value="ECO:0007669"/>
    <property type="project" value="TreeGrafter"/>
</dbReference>
<dbReference type="InterPro" id="IPR052223">
    <property type="entry name" value="Actin_Cytoskeleton_Reg"/>
</dbReference>
<feature type="region of interest" description="Disordered" evidence="8">
    <location>
        <begin position="243"/>
        <end position="268"/>
    </location>
</feature>
<feature type="region of interest" description="Disordered" evidence="8">
    <location>
        <begin position="281"/>
        <end position="382"/>
    </location>
</feature>
<evidence type="ECO:0000256" key="8">
    <source>
        <dbReference type="SAM" id="MobiDB-lite"/>
    </source>
</evidence>
<feature type="compositionally biased region" description="Low complexity" evidence="8">
    <location>
        <begin position="728"/>
        <end position="753"/>
    </location>
</feature>
<evidence type="ECO:0000256" key="3">
    <source>
        <dbReference type="ARBA" id="ARBA00022553"/>
    </source>
</evidence>
<keyword evidence="11" id="KW-1185">Reference proteome</keyword>
<feature type="compositionally biased region" description="Low complexity" evidence="8">
    <location>
        <begin position="457"/>
        <end position="473"/>
    </location>
</feature>
<dbReference type="SMART" id="SM00233">
    <property type="entry name" value="PH"/>
    <property type="match status" value="2"/>
</dbReference>
<feature type="region of interest" description="Disordered" evidence="8">
    <location>
        <begin position="153"/>
        <end position="203"/>
    </location>
</feature>
<keyword evidence="3" id="KW-0597">Phosphoprotein</keyword>
<keyword evidence="2" id="KW-0963">Cytoplasm</keyword>
<feature type="domain" description="PH" evidence="9">
    <location>
        <begin position="42"/>
        <end position="149"/>
    </location>
</feature>
<dbReference type="SUPFAM" id="SSF50729">
    <property type="entry name" value="PH domain-like"/>
    <property type="match status" value="2"/>
</dbReference>
<evidence type="ECO:0000256" key="2">
    <source>
        <dbReference type="ARBA" id="ARBA00022490"/>
    </source>
</evidence>
<feature type="compositionally biased region" description="Basic and acidic residues" evidence="8">
    <location>
        <begin position="795"/>
        <end position="808"/>
    </location>
</feature>
<feature type="coiled-coil region" evidence="7">
    <location>
        <begin position="948"/>
        <end position="1267"/>
    </location>
</feature>
<dbReference type="CDD" id="cd01236">
    <property type="entry name" value="PH_RIP"/>
    <property type="match status" value="1"/>
</dbReference>
<dbReference type="Pfam" id="PF00169">
    <property type="entry name" value="PH"/>
    <property type="match status" value="2"/>
</dbReference>
<accession>A0A8C9S1Y9</accession>
<dbReference type="Ensembl" id="ENSSFOT00015027087.2">
    <property type="protein sequence ID" value="ENSSFOP00015026784.2"/>
    <property type="gene ID" value="ENSSFOG00015017185.2"/>
</dbReference>
<feature type="coiled-coil region" evidence="7">
    <location>
        <begin position="1314"/>
        <end position="1348"/>
    </location>
</feature>
<evidence type="ECO:0000313" key="11">
    <source>
        <dbReference type="Proteomes" id="UP000694397"/>
    </source>
</evidence>
<feature type="region of interest" description="Disordered" evidence="8">
    <location>
        <begin position="2126"/>
        <end position="2154"/>
    </location>
</feature>
<feature type="compositionally biased region" description="Low complexity" evidence="8">
    <location>
        <begin position="294"/>
        <end position="308"/>
    </location>
</feature>
<feature type="domain" description="PH" evidence="9">
    <location>
        <begin position="530"/>
        <end position="626"/>
    </location>
</feature>
<organism evidence="10 11">
    <name type="scientific">Scleropages formosus</name>
    <name type="common">Asian bonytongue</name>
    <name type="synonym">Osteoglossum formosum</name>
    <dbReference type="NCBI Taxonomy" id="113540"/>
    <lineage>
        <taxon>Eukaryota</taxon>
        <taxon>Metazoa</taxon>
        <taxon>Chordata</taxon>
        <taxon>Craniata</taxon>
        <taxon>Vertebrata</taxon>
        <taxon>Euteleostomi</taxon>
        <taxon>Actinopterygii</taxon>
        <taxon>Neopterygii</taxon>
        <taxon>Teleostei</taxon>
        <taxon>Osteoglossocephala</taxon>
        <taxon>Osteoglossomorpha</taxon>
        <taxon>Osteoglossiformes</taxon>
        <taxon>Osteoglossidae</taxon>
        <taxon>Scleropages</taxon>
    </lineage>
</organism>
<evidence type="ECO:0000259" key="9">
    <source>
        <dbReference type="PROSITE" id="PS50003"/>
    </source>
</evidence>
<name>A0A8C9S1Y9_SCLFO</name>
<feature type="coiled-coil region" evidence="7">
    <location>
        <begin position="1971"/>
        <end position="2124"/>
    </location>
</feature>
<proteinExistence type="predicted"/>
<dbReference type="Gene3D" id="2.30.29.30">
    <property type="entry name" value="Pleckstrin-homology domain (PH domain)/Phosphotyrosine-binding domain (PTB)"/>
    <property type="match status" value="2"/>
</dbReference>
<evidence type="ECO:0000256" key="6">
    <source>
        <dbReference type="ARBA" id="ARBA00023212"/>
    </source>
</evidence>
<feature type="compositionally biased region" description="Polar residues" evidence="8">
    <location>
        <begin position="243"/>
        <end position="256"/>
    </location>
</feature>
<reference evidence="10" key="3">
    <citation type="submission" date="2025-09" db="UniProtKB">
        <authorList>
            <consortium name="Ensembl"/>
        </authorList>
    </citation>
    <scope>IDENTIFICATION</scope>
</reference>
<dbReference type="Proteomes" id="UP000694397">
    <property type="component" value="Chromosome 20"/>
</dbReference>
<dbReference type="SUPFAM" id="SSF90257">
    <property type="entry name" value="Myosin rod fragments"/>
    <property type="match status" value="1"/>
</dbReference>
<feature type="compositionally biased region" description="Low complexity" evidence="8">
    <location>
        <begin position="325"/>
        <end position="361"/>
    </location>
</feature>
<keyword evidence="5" id="KW-0009">Actin-binding</keyword>
<gene>
    <name evidence="10" type="primary">MPRIP</name>
</gene>
<dbReference type="FunFam" id="2.30.29.30:FF:000133">
    <property type="entry name" value="myosin phosphatase Rho-interacting protein isoform X1"/>
    <property type="match status" value="1"/>
</dbReference>
<dbReference type="GO" id="GO:0015629">
    <property type="term" value="C:actin cytoskeleton"/>
    <property type="evidence" value="ECO:0007669"/>
    <property type="project" value="TreeGrafter"/>
</dbReference>
<dbReference type="PANTHER" id="PTHR17271">
    <property type="entry name" value="PLECKSTRIN HOMOLOGY PH DOMAIN-CONTAINING PROTEIN"/>
    <property type="match status" value="1"/>
</dbReference>
<dbReference type="InterPro" id="IPR001849">
    <property type="entry name" value="PH_domain"/>
</dbReference>
<evidence type="ECO:0000256" key="1">
    <source>
        <dbReference type="ARBA" id="ARBA00004245"/>
    </source>
</evidence>
<feature type="compositionally biased region" description="Basic and acidic residues" evidence="8">
    <location>
        <begin position="411"/>
        <end position="445"/>
    </location>
</feature>
<dbReference type="InterPro" id="IPR011993">
    <property type="entry name" value="PH-like_dom_sf"/>
</dbReference>
<feature type="compositionally biased region" description="Polar residues" evidence="8">
    <location>
        <begin position="309"/>
        <end position="318"/>
    </location>
</feature>
<evidence type="ECO:0000256" key="5">
    <source>
        <dbReference type="ARBA" id="ARBA00023203"/>
    </source>
</evidence>
<evidence type="ECO:0000256" key="4">
    <source>
        <dbReference type="ARBA" id="ARBA00023054"/>
    </source>
</evidence>
<dbReference type="CDD" id="cd13275">
    <property type="entry name" value="PH_M-RIP"/>
    <property type="match status" value="1"/>
</dbReference>
<dbReference type="GeneTree" id="ENSGT00940000155286"/>
<feature type="region of interest" description="Disordered" evidence="8">
    <location>
        <begin position="725"/>
        <end position="808"/>
    </location>
</feature>
<feature type="coiled-coil region" evidence="7">
    <location>
        <begin position="876"/>
        <end position="910"/>
    </location>
</feature>
<dbReference type="InterPro" id="IPR039597">
    <property type="entry name" value="M-RIP_PH"/>
</dbReference>
<comment type="subcellular location">
    <subcellularLocation>
        <location evidence="1">Cytoplasm</location>
        <location evidence="1">Cytoskeleton</location>
    </subcellularLocation>
</comment>
<feature type="compositionally biased region" description="Basic and acidic residues" evidence="8">
    <location>
        <begin position="762"/>
        <end position="771"/>
    </location>
</feature>
<feature type="coiled-coil region" evidence="7">
    <location>
        <begin position="2227"/>
        <end position="2355"/>
    </location>
</feature>
<sequence>MSSKENPCRKFQANIFNKSKCQNCFKPRESHSLSDEDLNQAKPIYGGWLLLAPEGTNFDNPLHRSRKWQRRFFILYEHGLLRYALDEMPSTLPQGTINMNQCSDVIDGEARTGQKFSLCILTPEKEHFIRAENKEIISGWLESLVVYPRTNKQNLKKKRKVEPPTPQGGISDSGWQTPGIINGHLEPGPAKVTVTSSGGGSGASVPCLPSSIASVEKVPASRASLWQEERRGQAAIPCSRSTSCLSQLGQGNTQARATRDDQGSLCGGRKARVESGYFSLEKAKPDPQSPQPPRQLSLPSPSGPGAPQRYSSSDTDPLTSPHCPSPDSSGDPFPSPGHIYSNGSSTISSSQSSLDSEASSPTPASALRWEGRSIGGTGRVGRATREYVSLADVPRAKRLSHQEAFRSEKKWLERRARTRSPGREEVERLFGHERRRSQVIEKFETFEGDSVEQMETSSSSEPPSSSSASAAIPRQGRSERRHLPVKPEFSLDSAKEQSMPDVSSSSIASYRRAKSLDRRATESSMTPDLLNFKKGWMTKLYEDGLWKKHWFVLTDQSLRYYRDSVAEEAADLDGEIDLSTCYDVTEFPVQRNYGFQIHTKEGAFTLSAMTSGIRRNWIQAIMKNVRPTIAPDVTRSLPEERAKVQASLDLGHEPPVELCPSPDASLGQGEALTRSSATSELRRSRIRERRREGRSKTFDWAEFCHGQPVQKESSDRQPLKGVENVDISSASSSNSSPASSPVSSASSGSSSVPLADPPLEGELERDRTRRREERRRRVLNTQSSMPVTPAATVGRDARAPDDTDAGRMEVERSLSMPEVCSEGGSELGKPANVQVEIEQRWHQVETTPLREEKQVPIATIHSSDPTAERLPPQELAALLDKELEQAQKELTKLQEQNKQLQEQLQAARGRELSAREGYVLQCDSPTPSPHTGGWHRLHKLNQDLQTDLEAQRRKQDLTSQQVQALKRNYSEAKDVIRHHEAQIQALQTKLNNALAEILISEQAVAKMRSELKLEQERFRERKEEWEHNELTLRAQLKDSEDRLKDVEAHLLEKSQALRDLERQQALQRDHLKEVQKLQERLTEVTGRLIAAEEVHALKEERLQKNLFVLQESQEKERQGLVKNLAEAELRAQELEDRLQEAEQQVETLLLENQSSGLESSEVVHQLEEQLAIKTEAIGKLTETVRQLEEEKGRLTCRCQELLNQIAEADNEVNKLQARLKTEETNYYNLEHSYEKVSEEFQKIHKVLREKEEEIRETKEMYERLVLKKEQDLNEALIKMVALGSSLEETEMKLQAKEELICKLGQGDMGTGDAMKDLQAKLVVAEDRIAELEQHLNDLQLGYSDLQMEHCKLQDNCDVLESMSKQDKLSAAIEVPPEFADVQPKSKTYPDGVGSPSKRQRIRFSNIHCQKYMHTDGGEKMWAGSNSLDLSQDQSFSEESGPLYTQYGHVTSVSSDPEKFISIIHTLETKLFATEEKLKDITLKLEEQQTRQLEAMMEQHCELAKSETDLQEQLNESLSKVDQLTAQLRVEMDKRSAFTQETNCRLRTVNSKYEKALACVESSREKVQAILREPVEDSLEAQLRMLSEIETELVNATMYIREGGHTLEEHLEIQVGQKQEIEDRVTEEEKIKLFAKTLAFEALVLNKMAFSIQNPNIHLLQSLNEIHLEAEKLKRSDEGYIAVEYADVLTRKLMIESEFWTEVEKLETQFKVSEGRRQSDTDSVGVSVVSDESIALISNACIKSELNFAVENLKHFYEEKLQKLKGDVAEVHIKLQQRELALKEIVEASNRADSAIQEVNDELGFSQQMTDSIPPELDPFIERIKVEEVSDLSKEIVSRHLQDTVPSCCIDDLESLRMGRDRLVAELLRQSNILQYLSQEVEATCKVESSTSLGRVVEIFSVHPFYRNRIDVTSGTLCMREAMIQAQIAYVACKLRADHERELKLCREACQSMDVLCQEHARNIATIREQYEASLLEQHQNFNQTVASLQEENGVLQREITRHITELSQQQERLAQLEAHYCREMEHLKTRYEQELNQAEQGRATTELALMEKTADSQRKLEVILMDIEKMEDRHEEHVQKLEDKFHGKMQELQRIHEEEMQQLHSHYTQTIHAMEEALERLKARNPKDVSLPEEVSPATDHTWPMEQDTSEVSKAERDSMMLLRDRIQELETQMNTMKDELENKHLEGDLSSLKEKYQKDFENLKATCERGFAAMEETHQKVIEDIQRQHQREVTKLLEERERLLAEETAATIAAIEAMKNAHREEMEKTQRSQLGSMSADIDELRQQYEEELRSIHRELEVLSEQYSQKCLENAHLAQALEAERQALQQCQRENQELNAHNQELNNRLAVEITRMRSCIAGDMAESPFTQGKDLYELEVLLRVKESEIQYLKQEIHSLKDELQSALRDKKYTADKYKDIYMELSIVKAKADCDISKLKEQLMAATEALGERSTDGATAVAGYDIMKSKSNPDFLKERSSLSRQIRGVRSKSLKEGLTVQERLKLFEAKDSRKI</sequence>